<evidence type="ECO:0000256" key="6">
    <source>
        <dbReference type="SAM" id="Phobius"/>
    </source>
</evidence>
<dbReference type="PANTHER" id="PTHR48041">
    <property type="entry name" value="ABC TRANSPORTER G FAMILY MEMBER 28"/>
    <property type="match status" value="1"/>
</dbReference>
<reference evidence="8" key="1">
    <citation type="submission" date="2021-01" db="EMBL/GenBank/DDBJ databases">
        <authorList>
            <consortium name="Genoscope - CEA"/>
            <person name="William W."/>
        </authorList>
    </citation>
    <scope>NUCLEOTIDE SEQUENCE</scope>
</reference>
<dbReference type="GO" id="GO:0140359">
    <property type="term" value="F:ABC-type transporter activity"/>
    <property type="evidence" value="ECO:0007669"/>
    <property type="project" value="InterPro"/>
</dbReference>
<dbReference type="InterPro" id="IPR050352">
    <property type="entry name" value="ABCG_transporters"/>
</dbReference>
<proteinExistence type="predicted"/>
<evidence type="ECO:0000256" key="5">
    <source>
        <dbReference type="ARBA" id="ARBA00023136"/>
    </source>
</evidence>
<protein>
    <recommendedName>
        <fullName evidence="7">ABC transporter domain-containing protein</fullName>
    </recommendedName>
</protein>
<keyword evidence="4 6" id="KW-1133">Transmembrane helix</keyword>
<dbReference type="SMART" id="SM00382">
    <property type="entry name" value="AAA"/>
    <property type="match status" value="1"/>
</dbReference>
<feature type="transmembrane region" description="Helical" evidence="6">
    <location>
        <begin position="575"/>
        <end position="601"/>
    </location>
</feature>
<dbReference type="GO" id="GO:0016020">
    <property type="term" value="C:membrane"/>
    <property type="evidence" value="ECO:0007669"/>
    <property type="project" value="UniProtKB-SubCell"/>
</dbReference>
<dbReference type="InterPro" id="IPR043926">
    <property type="entry name" value="ABCG_dom"/>
</dbReference>
<keyword evidence="5 6" id="KW-0472">Membrane</keyword>
<dbReference type="OMA" id="DQPMKPA"/>
<feature type="transmembrane region" description="Helical" evidence="6">
    <location>
        <begin position="389"/>
        <end position="411"/>
    </location>
</feature>
<evidence type="ECO:0000256" key="2">
    <source>
        <dbReference type="ARBA" id="ARBA00022448"/>
    </source>
</evidence>
<organism evidence="8 9">
    <name type="scientific">Paramecium primaurelia</name>
    <dbReference type="NCBI Taxonomy" id="5886"/>
    <lineage>
        <taxon>Eukaryota</taxon>
        <taxon>Sar</taxon>
        <taxon>Alveolata</taxon>
        <taxon>Ciliophora</taxon>
        <taxon>Intramacronucleata</taxon>
        <taxon>Oligohymenophorea</taxon>
        <taxon>Peniculida</taxon>
        <taxon>Parameciidae</taxon>
        <taxon>Paramecium</taxon>
    </lineage>
</organism>
<dbReference type="Proteomes" id="UP000688137">
    <property type="component" value="Unassembled WGS sequence"/>
</dbReference>
<dbReference type="InterPro" id="IPR003593">
    <property type="entry name" value="AAA+_ATPase"/>
</dbReference>
<feature type="domain" description="ABC transporter" evidence="7">
    <location>
        <begin position="26"/>
        <end position="275"/>
    </location>
</feature>
<dbReference type="EMBL" id="CAJJDM010000052">
    <property type="protein sequence ID" value="CAD8074229.1"/>
    <property type="molecule type" value="Genomic_DNA"/>
</dbReference>
<evidence type="ECO:0000256" key="4">
    <source>
        <dbReference type="ARBA" id="ARBA00022989"/>
    </source>
</evidence>
<dbReference type="PROSITE" id="PS50893">
    <property type="entry name" value="ABC_TRANSPORTER_2"/>
    <property type="match status" value="1"/>
</dbReference>
<feature type="transmembrane region" description="Helical" evidence="6">
    <location>
        <begin position="359"/>
        <end position="377"/>
    </location>
</feature>
<dbReference type="Pfam" id="PF00005">
    <property type="entry name" value="ABC_tran"/>
    <property type="match status" value="1"/>
</dbReference>
<keyword evidence="2" id="KW-0813">Transport</keyword>
<dbReference type="PANTHER" id="PTHR48041:SF139">
    <property type="entry name" value="PROTEIN SCARLET"/>
    <property type="match status" value="1"/>
</dbReference>
<evidence type="ECO:0000313" key="9">
    <source>
        <dbReference type="Proteomes" id="UP000688137"/>
    </source>
</evidence>
<evidence type="ECO:0000256" key="1">
    <source>
        <dbReference type="ARBA" id="ARBA00004141"/>
    </source>
</evidence>
<dbReference type="InterPro" id="IPR003439">
    <property type="entry name" value="ABC_transporter-like_ATP-bd"/>
</dbReference>
<dbReference type="Pfam" id="PF01061">
    <property type="entry name" value="ABC2_membrane"/>
    <property type="match status" value="1"/>
</dbReference>
<dbReference type="GO" id="GO:0005524">
    <property type="term" value="F:ATP binding"/>
    <property type="evidence" value="ECO:0007669"/>
    <property type="project" value="InterPro"/>
</dbReference>
<dbReference type="GO" id="GO:0016887">
    <property type="term" value="F:ATP hydrolysis activity"/>
    <property type="evidence" value="ECO:0007669"/>
    <property type="project" value="InterPro"/>
</dbReference>
<name>A0A8S1M3H2_PARPR</name>
<feature type="transmembrane region" description="Helical" evidence="6">
    <location>
        <begin position="465"/>
        <end position="487"/>
    </location>
</feature>
<accession>A0A8S1M3H2</accession>
<dbReference type="InterPro" id="IPR013525">
    <property type="entry name" value="ABC2_TM"/>
</dbReference>
<feature type="transmembrane region" description="Helical" evidence="6">
    <location>
        <begin position="499"/>
        <end position="519"/>
    </location>
</feature>
<keyword evidence="3 6" id="KW-0812">Transmembrane</keyword>
<comment type="subcellular location">
    <subcellularLocation>
        <location evidence="1">Membrane</location>
        <topology evidence="1">Multi-pass membrane protein</topology>
    </subcellularLocation>
</comment>
<dbReference type="FunFam" id="3.40.50.300:FF:002483">
    <property type="entry name" value="Uncharacterized protein"/>
    <property type="match status" value="1"/>
</dbReference>
<evidence type="ECO:0000256" key="3">
    <source>
        <dbReference type="ARBA" id="ARBA00022692"/>
    </source>
</evidence>
<evidence type="ECO:0000313" key="8">
    <source>
        <dbReference type="EMBL" id="CAD8074229.1"/>
    </source>
</evidence>
<gene>
    <name evidence="8" type="ORF">PPRIM_AZ9-3.1.T0520143</name>
</gene>
<keyword evidence="9" id="KW-1185">Reference proteome</keyword>
<dbReference type="AlphaFoldDB" id="A0A8S1M3H2"/>
<dbReference type="CDD" id="cd03213">
    <property type="entry name" value="ABCG_EPDR"/>
    <property type="match status" value="1"/>
</dbReference>
<dbReference type="Pfam" id="PF19055">
    <property type="entry name" value="ABC2_membrane_7"/>
    <property type="match status" value="1"/>
</dbReference>
<comment type="caution">
    <text evidence="8">The sequence shown here is derived from an EMBL/GenBank/DDBJ whole genome shotgun (WGS) entry which is preliminary data.</text>
</comment>
<sequence length="606" mass="68156">MKGNEISLVPNKELVPYEETTSSVTISFQNLSYKVNVKNPQGDQENKVILNNISGLCKPGQVTAILGASGAGKTSLLNILAKRITPGGNVTLQGNIHANGEPYNSDKFSQFSSYVMQNDVLFGTLTVRETLEFVANLKYADPQQKIEKVDYALKTLKLEKCQNTLIGNAMIKGISGGERKRTSIGVELVSDPFCILLDEPTSGLDSFTAFIIINLLRKLAHTSGRTIVFTIHQPSADIYMLFDQIMLLVQGKFIYQGRKDEMVNYFKGIGFECPAHSNPLDYIMSVMHHEDTEHPHYVTLFSGYNQRFSQEIENAINSIQIQQISRQSIQTSFGFQVSEIFRRGMINVKRDKILVRGRLVMTIFIGLLIGGIFWTAGSEPGYKGIQSTIGVLFFLVMSSFMGALNPVMVQFPAEREVFLREENSKLYSTAAYFTGKSSVEIPFLFVFPIIQQLICYWMVDLNDKTGDIVVINIIICILLGLSGNSFGLMTGCMFNDLKAAAGFLPVVLMPLVIFSGFYANQSMYMDWIGWIQYLSPMKYAFEALVWNEFETRDDEFIGKSIENSNPIETYDLTLGLWKCLVILAAIILFFRFMALMFLYLLRGKQQ</sequence>
<evidence type="ECO:0000259" key="7">
    <source>
        <dbReference type="PROSITE" id="PS50893"/>
    </source>
</evidence>